<organism evidence="14 15">
    <name type="scientific">Microbacter margulisiae</name>
    <dbReference type="NCBI Taxonomy" id="1350067"/>
    <lineage>
        <taxon>Bacteria</taxon>
        <taxon>Pseudomonadati</taxon>
        <taxon>Bacteroidota</taxon>
        <taxon>Bacteroidia</taxon>
        <taxon>Bacteroidales</taxon>
        <taxon>Porphyromonadaceae</taxon>
        <taxon>Microbacter</taxon>
    </lineage>
</organism>
<keyword evidence="6" id="KW-0547">Nucleotide-binding</keyword>
<dbReference type="Pfam" id="PF01288">
    <property type="entry name" value="HPPK"/>
    <property type="match status" value="1"/>
</dbReference>
<evidence type="ECO:0000256" key="10">
    <source>
        <dbReference type="ARBA" id="ARBA00029409"/>
    </source>
</evidence>
<reference evidence="14 15" key="1">
    <citation type="submission" date="2020-08" db="EMBL/GenBank/DDBJ databases">
        <title>Genomic Encyclopedia of Type Strains, Phase IV (KMG-IV): sequencing the most valuable type-strain genomes for metagenomic binning, comparative biology and taxonomic classification.</title>
        <authorList>
            <person name="Goeker M."/>
        </authorList>
    </citation>
    <scope>NUCLEOTIDE SEQUENCE [LARGE SCALE GENOMIC DNA]</scope>
    <source>
        <strain evidence="14 15">DSM 27471</strain>
    </source>
</reference>
<keyword evidence="15" id="KW-1185">Reference proteome</keyword>
<evidence type="ECO:0000259" key="13">
    <source>
        <dbReference type="Pfam" id="PF01288"/>
    </source>
</evidence>
<dbReference type="GO" id="GO:0005524">
    <property type="term" value="F:ATP binding"/>
    <property type="evidence" value="ECO:0007669"/>
    <property type="project" value="UniProtKB-KW"/>
</dbReference>
<comment type="similarity">
    <text evidence="2">Belongs to the HPPK family.</text>
</comment>
<proteinExistence type="inferred from homology"/>
<dbReference type="NCBIfam" id="TIGR01498">
    <property type="entry name" value="folK"/>
    <property type="match status" value="1"/>
</dbReference>
<gene>
    <name evidence="14" type="ORF">FHX64_000828</name>
</gene>
<dbReference type="GO" id="GO:0003848">
    <property type="term" value="F:2-amino-4-hydroxy-6-hydroxymethyldihydropteridine diphosphokinase activity"/>
    <property type="evidence" value="ECO:0007669"/>
    <property type="project" value="UniProtKB-EC"/>
</dbReference>
<dbReference type="GO" id="GO:0046656">
    <property type="term" value="P:folic acid biosynthetic process"/>
    <property type="evidence" value="ECO:0007669"/>
    <property type="project" value="UniProtKB-KW"/>
</dbReference>
<keyword evidence="9" id="KW-0289">Folate biosynthesis</keyword>
<evidence type="ECO:0000256" key="1">
    <source>
        <dbReference type="ARBA" id="ARBA00005051"/>
    </source>
</evidence>
<dbReference type="Proteomes" id="UP000544222">
    <property type="component" value="Unassembled WGS sequence"/>
</dbReference>
<dbReference type="Gene3D" id="3.30.70.560">
    <property type="entry name" value="7,8-Dihydro-6-hydroxymethylpterin-pyrophosphokinase HPPK"/>
    <property type="match status" value="1"/>
</dbReference>
<dbReference type="GO" id="GO:0046654">
    <property type="term" value="P:tetrahydrofolate biosynthetic process"/>
    <property type="evidence" value="ECO:0007669"/>
    <property type="project" value="UniProtKB-UniPathway"/>
</dbReference>
<feature type="domain" description="7,8-dihydro-6-hydroxymethylpterin-pyrophosphokinase" evidence="13">
    <location>
        <begin position="7"/>
        <end position="116"/>
    </location>
</feature>
<evidence type="ECO:0000256" key="11">
    <source>
        <dbReference type="ARBA" id="ARBA00029766"/>
    </source>
</evidence>
<evidence type="ECO:0000256" key="6">
    <source>
        <dbReference type="ARBA" id="ARBA00022741"/>
    </source>
</evidence>
<dbReference type="GO" id="GO:0016301">
    <property type="term" value="F:kinase activity"/>
    <property type="evidence" value="ECO:0007669"/>
    <property type="project" value="UniProtKB-KW"/>
</dbReference>
<evidence type="ECO:0000256" key="7">
    <source>
        <dbReference type="ARBA" id="ARBA00022777"/>
    </source>
</evidence>
<dbReference type="PANTHER" id="PTHR43071">
    <property type="entry name" value="2-AMINO-4-HYDROXY-6-HYDROXYMETHYLDIHYDROPTERIDINE PYROPHOSPHOKINASE"/>
    <property type="match status" value="1"/>
</dbReference>
<dbReference type="SUPFAM" id="SSF55083">
    <property type="entry name" value="6-hydroxymethyl-7,8-dihydropterin pyrophosphokinase, HPPK"/>
    <property type="match status" value="1"/>
</dbReference>
<evidence type="ECO:0000256" key="4">
    <source>
        <dbReference type="ARBA" id="ARBA00016218"/>
    </source>
</evidence>
<evidence type="ECO:0000256" key="3">
    <source>
        <dbReference type="ARBA" id="ARBA00013253"/>
    </source>
</evidence>
<comment type="caution">
    <text evidence="14">The sequence shown here is derived from an EMBL/GenBank/DDBJ whole genome shotgun (WGS) entry which is preliminary data.</text>
</comment>
<dbReference type="InterPro" id="IPR000550">
    <property type="entry name" value="Hppk"/>
</dbReference>
<dbReference type="UniPathway" id="UPA00077">
    <property type="reaction ID" value="UER00155"/>
</dbReference>
<evidence type="ECO:0000256" key="9">
    <source>
        <dbReference type="ARBA" id="ARBA00022909"/>
    </source>
</evidence>
<evidence type="ECO:0000256" key="12">
    <source>
        <dbReference type="ARBA" id="ARBA00033413"/>
    </source>
</evidence>
<dbReference type="PANTHER" id="PTHR43071:SF1">
    <property type="entry name" value="2-AMINO-4-HYDROXY-6-HYDROXYMETHYLDIHYDROPTERIDINE PYROPHOSPHOKINASE"/>
    <property type="match status" value="1"/>
</dbReference>
<dbReference type="InterPro" id="IPR035907">
    <property type="entry name" value="Hppk_sf"/>
</dbReference>
<name>A0A7W5H1G1_9PORP</name>
<protein>
    <recommendedName>
        <fullName evidence="4">2-amino-4-hydroxy-6-hydroxymethyldihydropteridine pyrophosphokinase</fullName>
        <ecNumber evidence="3">2.7.6.3</ecNumber>
    </recommendedName>
    <alternativeName>
        <fullName evidence="11">6-hydroxymethyl-7,8-dihydropterin pyrophosphokinase</fullName>
    </alternativeName>
    <alternativeName>
        <fullName evidence="12">7,8-dihydro-6-hydroxymethylpterin-pyrophosphokinase</fullName>
    </alternativeName>
</protein>
<evidence type="ECO:0000256" key="8">
    <source>
        <dbReference type="ARBA" id="ARBA00022840"/>
    </source>
</evidence>
<comment type="pathway">
    <text evidence="1">Cofactor biosynthesis; tetrahydrofolate biosynthesis; 2-amino-4-hydroxy-6-hydroxymethyl-7,8-dihydropteridine diphosphate from 7,8-dihydroneopterin triphosphate: step 4/4.</text>
</comment>
<evidence type="ECO:0000256" key="2">
    <source>
        <dbReference type="ARBA" id="ARBA00005810"/>
    </source>
</evidence>
<keyword evidence="5 14" id="KW-0808">Transferase</keyword>
<sequence>MLSFAEEELTIYGTIINKSSIYTTEPWGYESQHSFLNKVIQYETTIPPQVLLSIFKTLEQRAGRLQHVENEYQDRLLDIDLLLYDQLIINNETLTLPHPKMYLRKFVLVPLTEIAPTLRHPLFSQTMTELLEVCPDRTSVVRQKS</sequence>
<evidence type="ECO:0000313" key="15">
    <source>
        <dbReference type="Proteomes" id="UP000544222"/>
    </source>
</evidence>
<evidence type="ECO:0000313" key="14">
    <source>
        <dbReference type="EMBL" id="MBB3186665.1"/>
    </source>
</evidence>
<evidence type="ECO:0000256" key="5">
    <source>
        <dbReference type="ARBA" id="ARBA00022679"/>
    </source>
</evidence>
<dbReference type="AlphaFoldDB" id="A0A7W5H1G1"/>
<dbReference type="EC" id="2.7.6.3" evidence="3"/>
<dbReference type="EMBL" id="JACHYB010000001">
    <property type="protein sequence ID" value="MBB3186665.1"/>
    <property type="molecule type" value="Genomic_DNA"/>
</dbReference>
<keyword evidence="7 14" id="KW-0418">Kinase</keyword>
<accession>A0A7W5H1G1</accession>
<keyword evidence="8" id="KW-0067">ATP-binding</keyword>
<comment type="function">
    <text evidence="10">Catalyzes the transfer of pyrophosphate from adenosine triphosphate (ATP) to 6-hydroxymethyl-7,8-dihydropterin, an enzymatic step in folate biosynthesis pathway.</text>
</comment>